<dbReference type="Proteomes" id="UP000653305">
    <property type="component" value="Unassembled WGS sequence"/>
</dbReference>
<name>A0A830D375_9LAMI</name>
<dbReference type="EMBL" id="BMAC01001013">
    <property type="protein sequence ID" value="GFQ05083.1"/>
    <property type="molecule type" value="Genomic_DNA"/>
</dbReference>
<organism evidence="1 2">
    <name type="scientific">Phtheirospermum japonicum</name>
    <dbReference type="NCBI Taxonomy" id="374723"/>
    <lineage>
        <taxon>Eukaryota</taxon>
        <taxon>Viridiplantae</taxon>
        <taxon>Streptophyta</taxon>
        <taxon>Embryophyta</taxon>
        <taxon>Tracheophyta</taxon>
        <taxon>Spermatophyta</taxon>
        <taxon>Magnoliopsida</taxon>
        <taxon>eudicotyledons</taxon>
        <taxon>Gunneridae</taxon>
        <taxon>Pentapetalae</taxon>
        <taxon>asterids</taxon>
        <taxon>lamiids</taxon>
        <taxon>Lamiales</taxon>
        <taxon>Orobanchaceae</taxon>
        <taxon>Orobanchaceae incertae sedis</taxon>
        <taxon>Phtheirospermum</taxon>
    </lineage>
</organism>
<dbReference type="AlphaFoldDB" id="A0A830D375"/>
<gene>
    <name evidence="1" type="ORF">PHJA_002652400</name>
</gene>
<comment type="caution">
    <text evidence="1">The sequence shown here is derived from an EMBL/GenBank/DDBJ whole genome shotgun (WGS) entry which is preliminary data.</text>
</comment>
<proteinExistence type="predicted"/>
<reference evidence="1" key="1">
    <citation type="submission" date="2020-07" db="EMBL/GenBank/DDBJ databases">
        <title>Ethylene signaling mediates host invasion by parasitic plants.</title>
        <authorList>
            <person name="Yoshida S."/>
        </authorList>
    </citation>
    <scope>NUCLEOTIDE SEQUENCE</scope>
    <source>
        <strain evidence="1">Okayama</strain>
    </source>
</reference>
<accession>A0A830D375</accession>
<sequence length="82" mass="9322">MSMQKSRIYVLLEDEKDEQTSQFLDERSTIANVSHVVRSLAVESRDVNLRAGDLLRVLEGDVGSPDVIVCLEKELYNNAYYS</sequence>
<keyword evidence="2" id="KW-1185">Reference proteome</keyword>
<evidence type="ECO:0000313" key="1">
    <source>
        <dbReference type="EMBL" id="GFQ05083.1"/>
    </source>
</evidence>
<protein>
    <submittedName>
        <fullName evidence="1">Uncharacterized protein</fullName>
    </submittedName>
</protein>
<evidence type="ECO:0000313" key="2">
    <source>
        <dbReference type="Proteomes" id="UP000653305"/>
    </source>
</evidence>